<reference evidence="1" key="1">
    <citation type="submission" date="2020-05" db="UniProtKB">
        <authorList>
            <consortium name="EnsemblMetazoa"/>
        </authorList>
    </citation>
    <scope>IDENTIFICATION</scope>
    <source>
        <strain evidence="1">TTRI</strain>
    </source>
</reference>
<dbReference type="Proteomes" id="UP000078200">
    <property type="component" value="Unassembled WGS sequence"/>
</dbReference>
<organism evidence="1 2">
    <name type="scientific">Glossina austeni</name>
    <name type="common">Savannah tsetse fly</name>
    <dbReference type="NCBI Taxonomy" id="7395"/>
    <lineage>
        <taxon>Eukaryota</taxon>
        <taxon>Metazoa</taxon>
        <taxon>Ecdysozoa</taxon>
        <taxon>Arthropoda</taxon>
        <taxon>Hexapoda</taxon>
        <taxon>Insecta</taxon>
        <taxon>Pterygota</taxon>
        <taxon>Neoptera</taxon>
        <taxon>Endopterygota</taxon>
        <taxon>Diptera</taxon>
        <taxon>Brachycera</taxon>
        <taxon>Muscomorpha</taxon>
        <taxon>Hippoboscoidea</taxon>
        <taxon>Glossinidae</taxon>
        <taxon>Glossina</taxon>
    </lineage>
</organism>
<sequence>MIARKLLLKDSIRLPPKEQHRKQYKLMHMLIFFNRFPRGRNHTRVSSVCSTASKINTFNGNIKPIDAAIYDGVDDVMLCSLASENKNMRNNSLTIFCFFKALETLQVLVWQFLSKLNSPEYVGAEVGKIKISLHSKNVTFSNVTVNLVPSNQRTQGTKNCADTDSGETATFKLRCARSQRFANERGLSVVNSDSEFIWVWIDQILSTKQPNMEQNYGAKLPRNIIRHTFLYMPLGPAQNWTIVTMRTLTLREY</sequence>
<accession>A0A1A9UIV2</accession>
<dbReference type="EnsemblMetazoa" id="GAUT006344-RA">
    <property type="protein sequence ID" value="GAUT006344-PA"/>
    <property type="gene ID" value="GAUT006344"/>
</dbReference>
<name>A0A1A9UIV2_GLOAU</name>
<dbReference type="AlphaFoldDB" id="A0A1A9UIV2"/>
<protein>
    <submittedName>
        <fullName evidence="1">Uncharacterized protein</fullName>
    </submittedName>
</protein>
<evidence type="ECO:0000313" key="2">
    <source>
        <dbReference type="Proteomes" id="UP000078200"/>
    </source>
</evidence>
<dbReference type="VEuPathDB" id="VectorBase:GAUT006344"/>
<keyword evidence="2" id="KW-1185">Reference proteome</keyword>
<proteinExistence type="predicted"/>
<evidence type="ECO:0000313" key="1">
    <source>
        <dbReference type="EnsemblMetazoa" id="GAUT006344-PA"/>
    </source>
</evidence>